<feature type="region of interest" description="Disordered" evidence="4">
    <location>
        <begin position="955"/>
        <end position="1036"/>
    </location>
</feature>
<dbReference type="Gene3D" id="1.10.555.10">
    <property type="entry name" value="Rho GTPase activation protein"/>
    <property type="match status" value="1"/>
</dbReference>
<evidence type="ECO:0000256" key="3">
    <source>
        <dbReference type="PROSITE-ProRule" id="PRU00192"/>
    </source>
</evidence>
<evidence type="ECO:0000256" key="1">
    <source>
        <dbReference type="ARBA" id="ARBA00022443"/>
    </source>
</evidence>
<accession>A0A1B0C9P9</accession>
<dbReference type="PANTHER" id="PTHR15729">
    <property type="entry name" value="CDC42 GTPASE-ACTIVATING PROTEIN"/>
    <property type="match status" value="1"/>
</dbReference>
<feature type="region of interest" description="Disordered" evidence="4">
    <location>
        <begin position="1397"/>
        <end position="1416"/>
    </location>
</feature>
<dbReference type="VEuPathDB" id="VectorBase:LLOJ000671"/>
<feature type="compositionally biased region" description="Polar residues" evidence="4">
    <location>
        <begin position="1399"/>
        <end position="1411"/>
    </location>
</feature>
<feature type="region of interest" description="Disordered" evidence="4">
    <location>
        <begin position="869"/>
        <end position="893"/>
    </location>
</feature>
<keyword evidence="8" id="KW-1185">Reference proteome</keyword>
<dbReference type="FunFam" id="2.30.30.40:FF:000207">
    <property type="entry name" value="CLUMA_CG020965, isoform A"/>
    <property type="match status" value="1"/>
</dbReference>
<organism evidence="7 8">
    <name type="scientific">Lutzomyia longipalpis</name>
    <name type="common">Sand fly</name>
    <dbReference type="NCBI Taxonomy" id="7200"/>
    <lineage>
        <taxon>Eukaryota</taxon>
        <taxon>Metazoa</taxon>
        <taxon>Ecdysozoa</taxon>
        <taxon>Arthropoda</taxon>
        <taxon>Hexapoda</taxon>
        <taxon>Insecta</taxon>
        <taxon>Pterygota</taxon>
        <taxon>Neoptera</taxon>
        <taxon>Endopterygota</taxon>
        <taxon>Diptera</taxon>
        <taxon>Nematocera</taxon>
        <taxon>Psychodoidea</taxon>
        <taxon>Psychodidae</taxon>
        <taxon>Lutzomyia</taxon>
        <taxon>Lutzomyia</taxon>
    </lineage>
</organism>
<feature type="compositionally biased region" description="Basic and acidic residues" evidence="4">
    <location>
        <begin position="969"/>
        <end position="979"/>
    </location>
</feature>
<feature type="compositionally biased region" description="Polar residues" evidence="4">
    <location>
        <begin position="809"/>
        <end position="843"/>
    </location>
</feature>
<feature type="compositionally biased region" description="Basic and acidic residues" evidence="4">
    <location>
        <begin position="1239"/>
        <end position="1248"/>
    </location>
</feature>
<feature type="compositionally biased region" description="Polar residues" evidence="4">
    <location>
        <begin position="980"/>
        <end position="991"/>
    </location>
</feature>
<dbReference type="SMART" id="SM00326">
    <property type="entry name" value="SH3"/>
    <property type="match status" value="1"/>
</dbReference>
<dbReference type="InterPro" id="IPR036028">
    <property type="entry name" value="SH3-like_dom_sf"/>
</dbReference>
<feature type="domain" description="Rho-GAP" evidence="6">
    <location>
        <begin position="338"/>
        <end position="531"/>
    </location>
</feature>
<dbReference type="CDD" id="cd11835">
    <property type="entry name" value="SH3_ARHGAP32_33"/>
    <property type="match status" value="1"/>
</dbReference>
<feature type="compositionally biased region" description="Polar residues" evidence="4">
    <location>
        <begin position="1075"/>
        <end position="1105"/>
    </location>
</feature>
<dbReference type="SUPFAM" id="SSF48350">
    <property type="entry name" value="GTPase activation domain, GAP"/>
    <property type="match status" value="1"/>
</dbReference>
<keyword evidence="2" id="KW-0343">GTPase activation</keyword>
<evidence type="ECO:0000313" key="8">
    <source>
        <dbReference type="Proteomes" id="UP000092461"/>
    </source>
</evidence>
<dbReference type="EMBL" id="AJWK01002541">
    <property type="status" value="NOT_ANNOTATED_CDS"/>
    <property type="molecule type" value="Genomic_DNA"/>
</dbReference>
<feature type="region of interest" description="Disordered" evidence="4">
    <location>
        <begin position="1235"/>
        <end position="1262"/>
    </location>
</feature>
<dbReference type="GO" id="GO:0005096">
    <property type="term" value="F:GTPase activator activity"/>
    <property type="evidence" value="ECO:0007669"/>
    <property type="project" value="UniProtKB-KW"/>
</dbReference>
<feature type="region of interest" description="Disordered" evidence="4">
    <location>
        <begin position="793"/>
        <end position="846"/>
    </location>
</feature>
<dbReference type="SMART" id="SM00324">
    <property type="entry name" value="RhoGAP"/>
    <property type="match status" value="1"/>
</dbReference>
<dbReference type="PANTHER" id="PTHR15729:SF10">
    <property type="entry name" value="GTPASE-ACTIVATING PROTEIN CDGAPR"/>
    <property type="match status" value="1"/>
</dbReference>
<feature type="region of interest" description="Disordered" evidence="4">
    <location>
        <begin position="540"/>
        <end position="564"/>
    </location>
</feature>
<dbReference type="GO" id="GO:0007264">
    <property type="term" value="P:small GTPase-mediated signal transduction"/>
    <property type="evidence" value="ECO:0007669"/>
    <property type="project" value="TreeGrafter"/>
</dbReference>
<feature type="domain" description="SH3" evidence="5">
    <location>
        <begin position="209"/>
        <end position="277"/>
    </location>
</feature>
<dbReference type="EMBL" id="AJWK01002540">
    <property type="status" value="NOT_ANNOTATED_CDS"/>
    <property type="molecule type" value="Genomic_DNA"/>
</dbReference>
<protein>
    <recommendedName>
        <fullName evidence="9">GTPase-activating protein CdGAPr</fullName>
    </recommendedName>
</protein>
<dbReference type="FunFam" id="1.10.555.10:FF:000002">
    <property type="entry name" value="rho GTPase-activating protein 32 isoform X1"/>
    <property type="match status" value="1"/>
</dbReference>
<dbReference type="Proteomes" id="UP000092461">
    <property type="component" value="Unassembled WGS sequence"/>
</dbReference>
<evidence type="ECO:0000313" key="7">
    <source>
        <dbReference type="EnsemblMetazoa" id="LLOJ000671-PA"/>
    </source>
</evidence>
<dbReference type="Gene3D" id="2.30.30.40">
    <property type="entry name" value="SH3 Domains"/>
    <property type="match status" value="1"/>
</dbReference>
<dbReference type="PROSITE" id="PS50002">
    <property type="entry name" value="SH3"/>
    <property type="match status" value="1"/>
</dbReference>
<sequence>MAEKVGNECEVGCDIAGELNSIMNSSQISNASSADGQSKASLGIVHSVPGSCRFPKLEECAHFHYERVQLAPIDVRLVEEKSEILSGGTSSSGQGNKCGNFWFLLRVTARESEAFLIKRSLENLEMLDEMFHQCVYNRQVSGLPCIQEIEEGQSEKEIECLVADYFRRFSSIAPDSMTCGPVLTWFQLDNKGRRLPIADTDMRNSINTPAVGAAYGVRKYVSQACDEISIEVGDMISVIDMPSPAESIWWRGKKSHTQKSQYEVGFFPQNCVATIGEKIPRHMPLPAPLVGSLALSPTKPVLRKHGKLIAFFRSFILSRPSRRRLKASGIYKERVFSCDLSEHLLNSGQDIPMVLKCCAEFIEEYGIVDGIYRLSGITSNIQKLRRAFDEERIPDLQQSDIKQDIHAVSSLLKMYFRELPNPLCTYQLYDKFVEAIQSPEEGENKLKIMRKTVQKLPPPHYRTLKYLAMHLHNISRHSDRTGMTDRNLAIVWAPNLLRSPSLESGGVAALRGVGVQAVVTEYLITNSELIFNANVEFSPHSTDDSTHSRSSGEGGSLEFGRDHDSLSIERPKSLNVSGGTKLISLEEAQIRQNRIDAMDKTISINSPHSGCTSYIEVGGGPSSLPDKYHTVLPVPRSWQKRKTHSWKSIFSRTPRQSNGNTNAPTAKDIRVILTPSQDEDDLKTITSPDPVTPLEEKSSISKAVEICDRKPMTMDICIRSNSVDSLRTTGHSRSVSHDSYFDLLQSPLRGIVACPSRELSELGLNFDREEPEMRIFSESESLVSSPKVAKEPATVSSVRRVLRARPEEFTSTTNSVNPSPKKQPRLNCQSPNTWTSPSGGSDESSCKRYKLEDQLSDIQFIDCSTPEHGTQFTSAQIHNPPDVAESPAETPTPTTTVTTLDDFLVDSPMVLGTANRFSYPQYESKSPFGKYEGRFSYPGNVKSVKFGAFAEALKDKSEEKTEQLPGMTVEKKNAPEEMSKNLTVVTPPSSHHSPRYSLLVSETGSDNSSSITTTPMYDVDLSSSTTKDNSTQNEKTSLKEIKTVDILALKRKFSLELEPPSVQMDVDATKLHHPSTPNTPNFTQTSENTSPSMTPSDFDYQQLNRGQDAGTPDVSPRPLKSPDDKKTPIKSTISITYNLKSPIKKAPSLEKLDQGDNGAYEKIEFSGEKVPNVLETDLDVYQTVKFFKSAVSEVNQIFDEANNLIGGEDDDSPNSIGEVIVKEEQQIVPDIDMKIISQNDEKTEEKTDSGQVTPENDDPMPLTDDHDYDIKDSLEFDSNVSLYENVEMKKPPMVYENIKVETGNLLMECTGEEAPQETKKENKKPNNYLVKQLATKFETSPIENQPPFDFSKARTKSPLKNHISKPLVETLKVTRSLDENAFVWEFGPTPKLTEKFRNRSSQQIPEVTTQENQRRKSLEFTRPKSLNPPKKLPDLTTTNEEICKNKLKIDLNKLSEEAPEEPTQEIKITPTTENRISLIQNNFTNLPCTEDRFNVSMRVLGSYKLDRERIEKIKEERRLQLSEKFRSESFKSLERDSHAKSKSKSELRETKENDDSFRVRSKSRGEIPTGRDEKNRSEEFIYSSSLTRRIRRNDGASSLDCGLNQRLSGKETGLRVAKCDDFRDRETQRSPTNFNQREKCSPQFSIKDVTAMFESRSQNQQKTTDKRMKNLKALITRRT</sequence>
<dbReference type="InterPro" id="IPR001452">
    <property type="entry name" value="SH3_domain"/>
</dbReference>
<proteinExistence type="predicted"/>
<dbReference type="EnsemblMetazoa" id="LLOJ000671-RA">
    <property type="protein sequence ID" value="LLOJ000671-PA"/>
    <property type="gene ID" value="LLOJ000671"/>
</dbReference>
<dbReference type="Pfam" id="PF00620">
    <property type="entry name" value="RhoGAP"/>
    <property type="match status" value="1"/>
</dbReference>
<feature type="region of interest" description="Disordered" evidence="4">
    <location>
        <begin position="1530"/>
        <end position="1578"/>
    </location>
</feature>
<dbReference type="InterPro" id="IPR008936">
    <property type="entry name" value="Rho_GTPase_activation_prot"/>
</dbReference>
<dbReference type="InterPro" id="IPR051576">
    <property type="entry name" value="PX-Rho_GAP"/>
</dbReference>
<dbReference type="VEuPathDB" id="VectorBase:LLONM1_000952"/>
<keyword evidence="1 3" id="KW-0728">SH3 domain</keyword>
<dbReference type="EMBL" id="AJWK01002542">
    <property type="status" value="NOT_ANNOTATED_CDS"/>
    <property type="molecule type" value="Genomic_DNA"/>
</dbReference>
<dbReference type="PROSITE" id="PS50238">
    <property type="entry name" value="RHOGAP"/>
    <property type="match status" value="1"/>
</dbReference>
<reference evidence="7" key="1">
    <citation type="submission" date="2020-05" db="UniProtKB">
        <authorList>
            <consortium name="EnsemblMetazoa"/>
        </authorList>
    </citation>
    <scope>IDENTIFICATION</scope>
    <source>
        <strain evidence="7">Jacobina</strain>
    </source>
</reference>
<dbReference type="EMBL" id="AJWK01002539">
    <property type="status" value="NOT_ANNOTATED_CDS"/>
    <property type="molecule type" value="Genomic_DNA"/>
</dbReference>
<evidence type="ECO:0008006" key="9">
    <source>
        <dbReference type="Google" id="ProtNLM"/>
    </source>
</evidence>
<feature type="compositionally biased region" description="Polar residues" evidence="4">
    <location>
        <begin position="1000"/>
        <end position="1035"/>
    </location>
</feature>
<evidence type="ECO:0000256" key="2">
    <source>
        <dbReference type="ARBA" id="ARBA00022468"/>
    </source>
</evidence>
<feature type="region of interest" description="Disordered" evidence="4">
    <location>
        <begin position="1070"/>
        <end position="1132"/>
    </location>
</feature>
<evidence type="ECO:0000259" key="5">
    <source>
        <dbReference type="PROSITE" id="PS50002"/>
    </source>
</evidence>
<evidence type="ECO:0000259" key="6">
    <source>
        <dbReference type="PROSITE" id="PS50238"/>
    </source>
</evidence>
<dbReference type="InterPro" id="IPR000198">
    <property type="entry name" value="RhoGAP_dom"/>
</dbReference>
<evidence type="ECO:0000256" key="4">
    <source>
        <dbReference type="SAM" id="MobiDB-lite"/>
    </source>
</evidence>
<dbReference type="SUPFAM" id="SSF50044">
    <property type="entry name" value="SH3-domain"/>
    <property type="match status" value="1"/>
</dbReference>
<name>A0A1B0C9P9_LUTLO</name>